<accession>A0ACC3NU79</accession>
<protein>
    <submittedName>
        <fullName evidence="1">CTPxI</fullName>
        <ecNumber evidence="1">1.11.1.24</ecNumber>
    </submittedName>
</protein>
<proteinExistence type="predicted"/>
<gene>
    <name evidence="1" type="primary">TSA1_1</name>
    <name evidence="1" type="ORF">LTR37_002157</name>
</gene>
<keyword evidence="2" id="KW-1185">Reference proteome</keyword>
<dbReference type="Proteomes" id="UP001281147">
    <property type="component" value="Unassembled WGS sequence"/>
</dbReference>
<keyword evidence="1" id="KW-0575">Peroxidase</keyword>
<dbReference type="EC" id="1.11.1.24" evidence="1"/>
<sequence length="282" mass="30778">MTLGQVQVGRPAPQFACTAVVDGRLKEVSLSGYTEANHWLILVFFPKAWSFICPTEIKAFSARLEEFLYSRSCAVVFASTDSEHCLKAWNATSDLEGGLGGVHVPLISDCGHKLSRDYGVLIEETGVAQRALFVIDPKGMVRSITVNDADVGRSVDECLRVIDALAFKDEFGEGCPVDWKKGDKGIDIASKTRVEGTVELKKSWSEWARPKLNRAWSNTSGRSISSNIAATLSNSRLRADSNSSGQQTPAFSPTSNGQTSPVFSPTSNMSMEALMQQRMENM</sequence>
<name>A0ACC3NU79_9PEZI</name>
<dbReference type="EMBL" id="JAUTXU010000011">
    <property type="protein sequence ID" value="KAK3723011.1"/>
    <property type="molecule type" value="Genomic_DNA"/>
</dbReference>
<evidence type="ECO:0000313" key="2">
    <source>
        <dbReference type="Proteomes" id="UP001281147"/>
    </source>
</evidence>
<comment type="caution">
    <text evidence="1">The sequence shown here is derived from an EMBL/GenBank/DDBJ whole genome shotgun (WGS) entry which is preliminary data.</text>
</comment>
<evidence type="ECO:0000313" key="1">
    <source>
        <dbReference type="EMBL" id="KAK3723011.1"/>
    </source>
</evidence>
<keyword evidence="1" id="KW-0560">Oxidoreductase</keyword>
<reference evidence="1" key="1">
    <citation type="submission" date="2023-07" db="EMBL/GenBank/DDBJ databases">
        <title>Black Yeasts Isolated from many extreme environments.</title>
        <authorList>
            <person name="Coleine C."/>
            <person name="Stajich J.E."/>
            <person name="Selbmann L."/>
        </authorList>
    </citation>
    <scope>NUCLEOTIDE SEQUENCE</scope>
    <source>
        <strain evidence="1">CCFEE 5714</strain>
    </source>
</reference>
<organism evidence="1 2">
    <name type="scientific">Vermiconidia calcicola</name>
    <dbReference type="NCBI Taxonomy" id="1690605"/>
    <lineage>
        <taxon>Eukaryota</taxon>
        <taxon>Fungi</taxon>
        <taxon>Dikarya</taxon>
        <taxon>Ascomycota</taxon>
        <taxon>Pezizomycotina</taxon>
        <taxon>Dothideomycetes</taxon>
        <taxon>Dothideomycetidae</taxon>
        <taxon>Mycosphaerellales</taxon>
        <taxon>Extremaceae</taxon>
        <taxon>Vermiconidia</taxon>
    </lineage>
</organism>